<gene>
    <name evidence="2" type="ORF">HINF_LOCUS13992</name>
    <name evidence="3" type="ORF">HINF_LOCUS26850</name>
</gene>
<dbReference type="Gene3D" id="3.40.50.360">
    <property type="match status" value="1"/>
</dbReference>
<dbReference type="NCBIfam" id="NF038196">
    <property type="entry name" value="ferrodoxin_EFR1"/>
    <property type="match status" value="1"/>
</dbReference>
<dbReference type="Proteomes" id="UP001642409">
    <property type="component" value="Unassembled WGS sequence"/>
</dbReference>
<dbReference type="EMBL" id="CAXDID020000082">
    <property type="protein sequence ID" value="CAL6019229.1"/>
    <property type="molecule type" value="Genomic_DNA"/>
</dbReference>
<dbReference type="InterPro" id="IPR029039">
    <property type="entry name" value="Flavoprotein-like_sf"/>
</dbReference>
<evidence type="ECO:0000313" key="3">
    <source>
        <dbReference type="EMBL" id="CAL6019229.1"/>
    </source>
</evidence>
<dbReference type="Gene3D" id="3.30.70.20">
    <property type="match status" value="1"/>
</dbReference>
<dbReference type="SUPFAM" id="SSF52218">
    <property type="entry name" value="Flavoproteins"/>
    <property type="match status" value="1"/>
</dbReference>
<dbReference type="PROSITE" id="PS00198">
    <property type="entry name" value="4FE4S_FER_1"/>
    <property type="match status" value="1"/>
</dbReference>
<reference evidence="3 4" key="2">
    <citation type="submission" date="2024-07" db="EMBL/GenBank/DDBJ databases">
        <authorList>
            <person name="Akdeniz Z."/>
        </authorList>
    </citation>
    <scope>NUCLEOTIDE SEQUENCE [LARGE SCALE GENOMIC DNA]</scope>
</reference>
<name>A0AA86NTK9_9EUKA</name>
<dbReference type="EMBL" id="CATOUU010000367">
    <property type="protein sequence ID" value="CAI9926347.1"/>
    <property type="molecule type" value="Genomic_DNA"/>
</dbReference>
<proteinExistence type="predicted"/>
<evidence type="ECO:0000313" key="2">
    <source>
        <dbReference type="EMBL" id="CAI9926347.1"/>
    </source>
</evidence>
<sequence>MKICIMFESFTGNTKHVAFSIQQILQQQDRSLQFCSVIIHQECNKQLMTYYTYPEADAYIIGTYLQNNTIPPYVHSYLSKLVTNSPIMSFSTSASHFNLSSTQFSIIFESNNYFKHLHFVYPHNQQLRNSFEVQGVSASQFADLPLNLGRFQQFINQKAKSGRKMNILLKTGKQITLQINKCLIKQQQIQFKVSLECNACGKCINNCPVNCIKIVNEIAVISDECEKCCGCFQICPQNAIYDAAGIIKYPYYFDSCQIGQSREFQGKAEMKMIQQQKIRKAIENDKKE</sequence>
<evidence type="ECO:0000313" key="4">
    <source>
        <dbReference type="Proteomes" id="UP001642409"/>
    </source>
</evidence>
<dbReference type="InterPro" id="IPR047964">
    <property type="entry name" value="EFR1-like"/>
</dbReference>
<feature type="domain" description="4Fe-4S ferredoxin-type" evidence="1">
    <location>
        <begin position="187"/>
        <end position="217"/>
    </location>
</feature>
<dbReference type="InterPro" id="IPR017900">
    <property type="entry name" value="4Fe4S_Fe_S_CS"/>
</dbReference>
<dbReference type="InterPro" id="IPR017896">
    <property type="entry name" value="4Fe4S_Fe-S-bd"/>
</dbReference>
<dbReference type="AlphaFoldDB" id="A0AA86NTK9"/>
<organism evidence="2">
    <name type="scientific">Hexamita inflata</name>
    <dbReference type="NCBI Taxonomy" id="28002"/>
    <lineage>
        <taxon>Eukaryota</taxon>
        <taxon>Metamonada</taxon>
        <taxon>Diplomonadida</taxon>
        <taxon>Hexamitidae</taxon>
        <taxon>Hexamitinae</taxon>
        <taxon>Hexamita</taxon>
    </lineage>
</organism>
<keyword evidence="4" id="KW-1185">Reference proteome</keyword>
<evidence type="ECO:0000259" key="1">
    <source>
        <dbReference type="PROSITE" id="PS51379"/>
    </source>
</evidence>
<protein>
    <submittedName>
        <fullName evidence="2">4Fe-4S ferredoxin iron-sulfur binding domain protein</fullName>
    </submittedName>
    <submittedName>
        <fullName evidence="3">4Fe-4S_ferredoxin iron-sulfur binding domain protein</fullName>
    </submittedName>
</protein>
<dbReference type="SUPFAM" id="SSF54862">
    <property type="entry name" value="4Fe-4S ferredoxins"/>
    <property type="match status" value="1"/>
</dbReference>
<accession>A0AA86NTK9</accession>
<comment type="caution">
    <text evidence="2">The sequence shown here is derived from an EMBL/GenBank/DDBJ whole genome shotgun (WGS) entry which is preliminary data.</text>
</comment>
<dbReference type="PROSITE" id="PS51379">
    <property type="entry name" value="4FE4S_FER_2"/>
    <property type="match status" value="1"/>
</dbReference>
<dbReference type="GO" id="GO:0010181">
    <property type="term" value="F:FMN binding"/>
    <property type="evidence" value="ECO:0007669"/>
    <property type="project" value="InterPro"/>
</dbReference>
<reference evidence="2" key="1">
    <citation type="submission" date="2023-06" db="EMBL/GenBank/DDBJ databases">
        <authorList>
            <person name="Kurt Z."/>
        </authorList>
    </citation>
    <scope>NUCLEOTIDE SEQUENCE</scope>
</reference>